<gene>
    <name evidence="2" type="ORF">PVAP13_1NG146919</name>
</gene>
<keyword evidence="3" id="KW-1185">Reference proteome</keyword>
<dbReference type="EMBL" id="CM029038">
    <property type="protein sequence ID" value="KAG2649889.1"/>
    <property type="molecule type" value="Genomic_DNA"/>
</dbReference>
<dbReference type="Proteomes" id="UP000823388">
    <property type="component" value="Chromosome 1N"/>
</dbReference>
<feature type="region of interest" description="Disordered" evidence="1">
    <location>
        <begin position="47"/>
        <end position="87"/>
    </location>
</feature>
<evidence type="ECO:0000313" key="3">
    <source>
        <dbReference type="Proteomes" id="UP000823388"/>
    </source>
</evidence>
<protein>
    <submittedName>
        <fullName evidence="2">Uncharacterized protein</fullName>
    </submittedName>
</protein>
<evidence type="ECO:0000313" key="2">
    <source>
        <dbReference type="EMBL" id="KAG2649889.1"/>
    </source>
</evidence>
<comment type="caution">
    <text evidence="2">The sequence shown here is derived from an EMBL/GenBank/DDBJ whole genome shotgun (WGS) entry which is preliminary data.</text>
</comment>
<feature type="compositionally biased region" description="Low complexity" evidence="1">
    <location>
        <begin position="48"/>
        <end position="63"/>
    </location>
</feature>
<name>A0A8T0X2Y4_PANVG</name>
<reference evidence="2" key="1">
    <citation type="submission" date="2020-05" db="EMBL/GenBank/DDBJ databases">
        <title>WGS assembly of Panicum virgatum.</title>
        <authorList>
            <person name="Lovell J.T."/>
            <person name="Jenkins J."/>
            <person name="Shu S."/>
            <person name="Juenger T.E."/>
            <person name="Schmutz J."/>
        </authorList>
    </citation>
    <scope>NUCLEOTIDE SEQUENCE</scope>
    <source>
        <strain evidence="2">AP13</strain>
    </source>
</reference>
<evidence type="ECO:0000256" key="1">
    <source>
        <dbReference type="SAM" id="MobiDB-lite"/>
    </source>
</evidence>
<organism evidence="2 3">
    <name type="scientific">Panicum virgatum</name>
    <name type="common">Blackwell switchgrass</name>
    <dbReference type="NCBI Taxonomy" id="38727"/>
    <lineage>
        <taxon>Eukaryota</taxon>
        <taxon>Viridiplantae</taxon>
        <taxon>Streptophyta</taxon>
        <taxon>Embryophyta</taxon>
        <taxon>Tracheophyta</taxon>
        <taxon>Spermatophyta</taxon>
        <taxon>Magnoliopsida</taxon>
        <taxon>Liliopsida</taxon>
        <taxon>Poales</taxon>
        <taxon>Poaceae</taxon>
        <taxon>PACMAD clade</taxon>
        <taxon>Panicoideae</taxon>
        <taxon>Panicodae</taxon>
        <taxon>Paniceae</taxon>
        <taxon>Panicinae</taxon>
        <taxon>Panicum</taxon>
        <taxon>Panicum sect. Hiantes</taxon>
    </lineage>
</organism>
<proteinExistence type="predicted"/>
<sequence length="118" mass="13427">MRVRASTTHPRRTRGLFQIPSAAMGRILRPAQWRSLLGRRIETAGHEPLSSPAAVVRSSVVSSPLPPKSKPYAAGRRRPPPPTRHLPCRLRFLSHEGERRGFHGLALRGIQWRRRFWG</sequence>
<dbReference type="AlphaFoldDB" id="A0A8T0X2Y4"/>
<accession>A0A8T0X2Y4</accession>